<comment type="caution">
    <text evidence="2">The sequence shown here is derived from an EMBL/GenBank/DDBJ whole genome shotgun (WGS) entry which is preliminary data.</text>
</comment>
<gene>
    <name evidence="2" type="ORF">S01H4_09528</name>
</gene>
<evidence type="ECO:0000256" key="1">
    <source>
        <dbReference type="SAM" id="MobiDB-lite"/>
    </source>
</evidence>
<reference evidence="2" key="1">
    <citation type="journal article" date="2014" name="Front. Microbiol.">
        <title>High frequency of phylogenetically diverse reductive dehalogenase-homologous genes in deep subseafloor sedimentary metagenomes.</title>
        <authorList>
            <person name="Kawai M."/>
            <person name="Futagami T."/>
            <person name="Toyoda A."/>
            <person name="Takaki Y."/>
            <person name="Nishi S."/>
            <person name="Hori S."/>
            <person name="Arai W."/>
            <person name="Tsubouchi T."/>
            <person name="Morono Y."/>
            <person name="Uchiyama I."/>
            <person name="Ito T."/>
            <person name="Fujiyama A."/>
            <person name="Inagaki F."/>
            <person name="Takami H."/>
        </authorList>
    </citation>
    <scope>NUCLEOTIDE SEQUENCE</scope>
    <source>
        <strain evidence="2">Expedition CK06-06</strain>
    </source>
</reference>
<sequence>KIRVVDETGREWLELEPWRKEIEEEKMEEKKEVEEKEKIKKEEDK</sequence>
<feature type="region of interest" description="Disordered" evidence="1">
    <location>
        <begin position="25"/>
        <end position="45"/>
    </location>
</feature>
<name>X1AA45_9ZZZZ</name>
<dbReference type="AlphaFoldDB" id="X1AA45"/>
<feature type="non-terminal residue" evidence="2">
    <location>
        <position position="1"/>
    </location>
</feature>
<dbReference type="EMBL" id="BART01003462">
    <property type="protein sequence ID" value="GAG56996.1"/>
    <property type="molecule type" value="Genomic_DNA"/>
</dbReference>
<organism evidence="2">
    <name type="scientific">marine sediment metagenome</name>
    <dbReference type="NCBI Taxonomy" id="412755"/>
    <lineage>
        <taxon>unclassified sequences</taxon>
        <taxon>metagenomes</taxon>
        <taxon>ecological metagenomes</taxon>
    </lineage>
</organism>
<proteinExistence type="predicted"/>
<evidence type="ECO:0000313" key="2">
    <source>
        <dbReference type="EMBL" id="GAG56996.1"/>
    </source>
</evidence>
<accession>X1AA45</accession>
<protein>
    <submittedName>
        <fullName evidence="2">Uncharacterized protein</fullName>
    </submittedName>
</protein>